<reference evidence="9 10" key="1">
    <citation type="submission" date="2016-11" db="EMBL/GenBank/DDBJ databases">
        <authorList>
            <person name="Jaros S."/>
            <person name="Januszkiewicz K."/>
            <person name="Wedrychowicz H."/>
        </authorList>
    </citation>
    <scope>NUCLEOTIDE SEQUENCE [LARGE SCALE GENOMIC DNA]</scope>
    <source>
        <strain evidence="9 10">DSM 3090</strain>
    </source>
</reference>
<evidence type="ECO:0000256" key="4">
    <source>
        <dbReference type="ARBA" id="ARBA00022692"/>
    </source>
</evidence>
<keyword evidence="10" id="KW-1185">Reference proteome</keyword>
<dbReference type="Pfam" id="PF00691">
    <property type="entry name" value="OmpA"/>
    <property type="match status" value="1"/>
</dbReference>
<sequence length="246" mass="27805">MSRKKKPKKAMDTNSWLGTYADTITLLLTFFVLLYAFSNVDATKFKSVAVALQNVLMGTSSNQLLDLNVSGGEVPVVGNTEKFDDVGENSGENVEATVEGLKNYIQEHDMQDYIDIKTDARGYLFEIKDKILFETGKADLRKESFPILEFIVKYVKTIDNEIIVEGHTDNVPISNDRYEDNYALSADRANNVTRYFINKGKVSPRRLKPTGLGEFFPLVKNDTEKNRAKNRRVNILIVTKSTNSKE</sequence>
<dbReference type="RefSeq" id="WP_072902347.1">
    <property type="nucleotide sequence ID" value="NZ_FRAD01000005.1"/>
</dbReference>
<dbReference type="OrthoDB" id="9815217at2"/>
<dbReference type="GO" id="GO:0005886">
    <property type="term" value="C:plasma membrane"/>
    <property type="evidence" value="ECO:0007669"/>
    <property type="project" value="UniProtKB-SubCell"/>
</dbReference>
<dbReference type="InterPro" id="IPR025713">
    <property type="entry name" value="MotB-like_N_dom"/>
</dbReference>
<evidence type="ECO:0000256" key="6">
    <source>
        <dbReference type="ARBA" id="ARBA00023136"/>
    </source>
</evidence>
<evidence type="ECO:0000256" key="3">
    <source>
        <dbReference type="ARBA" id="ARBA00022475"/>
    </source>
</evidence>
<dbReference type="PROSITE" id="PS51123">
    <property type="entry name" value="OMPA_2"/>
    <property type="match status" value="1"/>
</dbReference>
<dbReference type="PANTHER" id="PTHR30329:SF21">
    <property type="entry name" value="LIPOPROTEIN YIAD-RELATED"/>
    <property type="match status" value="1"/>
</dbReference>
<dbReference type="EMBL" id="FRAD01000005">
    <property type="protein sequence ID" value="SHJ67971.1"/>
    <property type="molecule type" value="Genomic_DNA"/>
</dbReference>
<dbReference type="InterPro" id="IPR050330">
    <property type="entry name" value="Bact_OuterMem_StrucFunc"/>
</dbReference>
<evidence type="ECO:0000256" key="5">
    <source>
        <dbReference type="ARBA" id="ARBA00022989"/>
    </source>
</evidence>
<evidence type="ECO:0000313" key="10">
    <source>
        <dbReference type="Proteomes" id="UP000183952"/>
    </source>
</evidence>
<keyword evidence="6 7" id="KW-0472">Membrane</keyword>
<dbReference type="SUPFAM" id="SSF103088">
    <property type="entry name" value="OmpA-like"/>
    <property type="match status" value="1"/>
</dbReference>
<proteinExistence type="inferred from homology"/>
<comment type="subcellular location">
    <subcellularLocation>
        <location evidence="1">Cell membrane</location>
        <topology evidence="1">Single-pass membrane protein</topology>
    </subcellularLocation>
</comment>
<evidence type="ECO:0000256" key="1">
    <source>
        <dbReference type="ARBA" id="ARBA00004162"/>
    </source>
</evidence>
<dbReference type="AlphaFoldDB" id="A0A1M6L9T8"/>
<dbReference type="InterPro" id="IPR006665">
    <property type="entry name" value="OmpA-like"/>
</dbReference>
<dbReference type="STRING" id="1121331.SAMN02745248_00679"/>
<evidence type="ECO:0000313" key="9">
    <source>
        <dbReference type="EMBL" id="SHJ67971.1"/>
    </source>
</evidence>
<keyword evidence="4" id="KW-0812">Transmembrane</keyword>
<keyword evidence="5" id="KW-1133">Transmembrane helix</keyword>
<comment type="similarity">
    <text evidence="2">Belongs to the MotB family.</text>
</comment>
<dbReference type="Gene3D" id="3.30.1330.60">
    <property type="entry name" value="OmpA-like domain"/>
    <property type="match status" value="1"/>
</dbReference>
<dbReference type="CDD" id="cd07185">
    <property type="entry name" value="OmpA_C-like"/>
    <property type="match status" value="1"/>
</dbReference>
<organism evidence="9 10">
    <name type="scientific">Hathewaya proteolytica DSM 3090</name>
    <dbReference type="NCBI Taxonomy" id="1121331"/>
    <lineage>
        <taxon>Bacteria</taxon>
        <taxon>Bacillati</taxon>
        <taxon>Bacillota</taxon>
        <taxon>Clostridia</taxon>
        <taxon>Eubacteriales</taxon>
        <taxon>Clostridiaceae</taxon>
        <taxon>Hathewaya</taxon>
    </lineage>
</organism>
<evidence type="ECO:0000259" key="8">
    <source>
        <dbReference type="PROSITE" id="PS51123"/>
    </source>
</evidence>
<name>A0A1M6L9T8_9CLOT</name>
<keyword evidence="3" id="KW-1003">Cell membrane</keyword>
<protein>
    <submittedName>
        <fullName evidence="9">Chemotaxis protein MotB</fullName>
    </submittedName>
</protein>
<evidence type="ECO:0000256" key="2">
    <source>
        <dbReference type="ARBA" id="ARBA00008914"/>
    </source>
</evidence>
<dbReference type="PANTHER" id="PTHR30329">
    <property type="entry name" value="STATOR ELEMENT OF FLAGELLAR MOTOR COMPLEX"/>
    <property type="match status" value="1"/>
</dbReference>
<dbReference type="InterPro" id="IPR036737">
    <property type="entry name" value="OmpA-like_sf"/>
</dbReference>
<evidence type="ECO:0000256" key="7">
    <source>
        <dbReference type="PROSITE-ProRule" id="PRU00473"/>
    </source>
</evidence>
<accession>A0A1M6L9T8</accession>
<feature type="domain" description="OmpA-like" evidence="8">
    <location>
        <begin position="120"/>
        <end position="241"/>
    </location>
</feature>
<gene>
    <name evidence="9" type="ORF">SAMN02745248_00679</name>
</gene>
<dbReference type="Pfam" id="PF13677">
    <property type="entry name" value="MotB_plug"/>
    <property type="match status" value="1"/>
</dbReference>
<dbReference type="Proteomes" id="UP000183952">
    <property type="component" value="Unassembled WGS sequence"/>
</dbReference>